<evidence type="ECO:0000313" key="2">
    <source>
        <dbReference type="Proteomes" id="UP000241587"/>
    </source>
</evidence>
<gene>
    <name evidence="1" type="ORF">FCULG_00010999</name>
</gene>
<organism evidence="1 2">
    <name type="scientific">Fusarium culmorum</name>
    <dbReference type="NCBI Taxonomy" id="5516"/>
    <lineage>
        <taxon>Eukaryota</taxon>
        <taxon>Fungi</taxon>
        <taxon>Dikarya</taxon>
        <taxon>Ascomycota</taxon>
        <taxon>Pezizomycotina</taxon>
        <taxon>Sordariomycetes</taxon>
        <taxon>Hypocreomycetidae</taxon>
        <taxon>Hypocreales</taxon>
        <taxon>Nectriaceae</taxon>
        <taxon>Fusarium</taxon>
    </lineage>
</organism>
<name>A0A2T4GZG3_FUSCU</name>
<dbReference type="EMBL" id="PVEM01000004">
    <property type="protein sequence ID" value="PTD08947.1"/>
    <property type="molecule type" value="Genomic_DNA"/>
</dbReference>
<reference evidence="1 2" key="1">
    <citation type="submission" date="2018-02" db="EMBL/GenBank/DDBJ databases">
        <title>Fusarium culmorum secondary metabolites in fungal-bacterial-plant interactions.</title>
        <authorList>
            <person name="Schmidt R."/>
        </authorList>
    </citation>
    <scope>NUCLEOTIDE SEQUENCE [LARGE SCALE GENOMIC DNA]</scope>
    <source>
        <strain evidence="1 2">PV</strain>
    </source>
</reference>
<evidence type="ECO:0000313" key="1">
    <source>
        <dbReference type="EMBL" id="PTD08947.1"/>
    </source>
</evidence>
<dbReference type="OMA" id="DRNDITC"/>
<keyword evidence="2" id="KW-1185">Reference proteome</keyword>
<dbReference type="OrthoDB" id="4636359at2759"/>
<proteinExistence type="predicted"/>
<accession>A0A2T4GZG3</accession>
<dbReference type="Proteomes" id="UP000241587">
    <property type="component" value="Unassembled WGS sequence"/>
</dbReference>
<dbReference type="AlphaFoldDB" id="A0A2T4GZG3"/>
<sequence>MESQNLVIVLYHHDGFIRGSPPEVRIEILFYLPDRNDVTCLTKACPEMLATHTANKDLIRLRFYKTEFDDEMLQDALAFINFPIPEAGEGFMNPIMTKHAEMWLTKKLALPEQENSTTTTLDLLDQLYDDLKDCTKLRLANKKHGGLHSFPGFDPSFDARKKTNPIIIKISPEIRMIEELSSEERAKFFKVLLKSKAFDRFRDFTDNVKDCIKLSKTFKRIYAENHPKDENKSA</sequence>
<protein>
    <submittedName>
        <fullName evidence="1">Uncharacterized protein</fullName>
    </submittedName>
</protein>
<comment type="caution">
    <text evidence="1">The sequence shown here is derived from an EMBL/GenBank/DDBJ whole genome shotgun (WGS) entry which is preliminary data.</text>
</comment>